<evidence type="ECO:0000313" key="1">
    <source>
        <dbReference type="EMBL" id="MDI3318772.1"/>
    </source>
</evidence>
<accession>A0ABT6R894</accession>
<reference evidence="1 2" key="1">
    <citation type="submission" date="2023-05" db="EMBL/GenBank/DDBJ databases">
        <title>Genome sequence of Pinibacter sp. MAH-24.</title>
        <authorList>
            <person name="Huq M.A."/>
        </authorList>
    </citation>
    <scope>NUCLEOTIDE SEQUENCE [LARGE SCALE GENOMIC DNA]</scope>
    <source>
        <strain evidence="1 2">MAH-24</strain>
    </source>
</reference>
<dbReference type="RefSeq" id="WP_282332896.1">
    <property type="nucleotide sequence ID" value="NZ_JASBRG010000001.1"/>
</dbReference>
<keyword evidence="2" id="KW-1185">Reference proteome</keyword>
<evidence type="ECO:0000313" key="2">
    <source>
        <dbReference type="Proteomes" id="UP001226434"/>
    </source>
</evidence>
<proteinExistence type="predicted"/>
<name>A0ABT6R894_9BACT</name>
<protein>
    <submittedName>
        <fullName evidence="1">Uncharacterized protein</fullName>
    </submittedName>
</protein>
<comment type="caution">
    <text evidence="1">The sequence shown here is derived from an EMBL/GenBank/DDBJ whole genome shotgun (WGS) entry which is preliminary data.</text>
</comment>
<sequence length="113" mass="12747">MAEAISYESLPEIASAARYCTDFGCLMQTFFLLRPRNDDATFIVEGHRDTTIEQYFMLKKIEEVKELLVCNELALSGIAFKLATAVLHIICAIQKTIGFTPDPFRQLLVNANQ</sequence>
<dbReference type="EMBL" id="JASBRG010000001">
    <property type="protein sequence ID" value="MDI3318772.1"/>
    <property type="molecule type" value="Genomic_DNA"/>
</dbReference>
<dbReference type="Proteomes" id="UP001226434">
    <property type="component" value="Unassembled WGS sequence"/>
</dbReference>
<organism evidence="1 2">
    <name type="scientific">Pinibacter soli</name>
    <dbReference type="NCBI Taxonomy" id="3044211"/>
    <lineage>
        <taxon>Bacteria</taxon>
        <taxon>Pseudomonadati</taxon>
        <taxon>Bacteroidota</taxon>
        <taxon>Chitinophagia</taxon>
        <taxon>Chitinophagales</taxon>
        <taxon>Chitinophagaceae</taxon>
        <taxon>Pinibacter</taxon>
    </lineage>
</organism>
<gene>
    <name evidence="1" type="ORF">QJ048_03260</name>
</gene>